<feature type="region of interest" description="Disordered" evidence="2">
    <location>
        <begin position="104"/>
        <end position="193"/>
    </location>
</feature>
<dbReference type="GO" id="GO:0005789">
    <property type="term" value="C:endoplasmic reticulum membrane"/>
    <property type="evidence" value="ECO:0007669"/>
    <property type="project" value="TreeGrafter"/>
</dbReference>
<reference evidence="4" key="2">
    <citation type="submission" date="2025-09" db="UniProtKB">
        <authorList>
            <consortium name="Ensembl"/>
        </authorList>
    </citation>
    <scope>IDENTIFICATION</scope>
</reference>
<evidence type="ECO:0008006" key="6">
    <source>
        <dbReference type="Google" id="ProtNLM"/>
    </source>
</evidence>
<feature type="compositionally biased region" description="Basic and acidic residues" evidence="2">
    <location>
        <begin position="368"/>
        <end position="384"/>
    </location>
</feature>
<evidence type="ECO:0000256" key="2">
    <source>
        <dbReference type="SAM" id="MobiDB-lite"/>
    </source>
</evidence>
<sequence>MSRILDQRILLLVISFSTSLHCTKVLSEWKKCGDRECETAMSRVQATTDYLGPDCRYLNFKTGEEIMVYSKLSRKNENLWTGSVNSVIIETDFLCLHGDKYTLENEDSTSHGHNKEREYSSSDAKSKLQEDELFKHTKDSMQKEERAESVSENDSTESHTQEESASKKLVRKNENRKDDTEEQEMQNSLPLETIPAQSSWIAGWFTMGSKSDEEPLTAITESLEENTYRGRKILVTAENDLQEPNDKEEQEPPASVWFQGGLTDLLYFADKNVDIGLASEKNESPINDVSGVPGHSNNEQETTVTELLTEGEKSESQESKLNWFNLDLSNILNFGHAEKDTIAMEDQQSRETEDEANKDEEVQSIDQEESHMDKESKEMVKAVTDEEDEEKNAQEITDSNSNMPNPGEIPARVHTLKDTKSMSSSGESPFDILTGDKEKPIKPHSSEQDFVSKSQLLENTEVKKRNQESDSRHDHSGWYTNTSNSFINYNMDKYDNHQAHNQLHQIIFLLLLAHLKTVIPQTQKIQKKILT</sequence>
<feature type="compositionally biased region" description="Basic and acidic residues" evidence="2">
    <location>
        <begin position="434"/>
        <end position="447"/>
    </location>
</feature>
<dbReference type="Ensembl" id="ENSFTIT00000000038.1">
    <property type="protein sequence ID" value="ENSFTIP00000000034.1"/>
    <property type="gene ID" value="ENSFTIG00000000031.1"/>
</dbReference>
<keyword evidence="3" id="KW-0732">Signal</keyword>
<feature type="signal peptide" evidence="3">
    <location>
        <begin position="1"/>
        <end position="22"/>
    </location>
</feature>
<dbReference type="OrthoDB" id="6627676at2759"/>
<reference evidence="4" key="1">
    <citation type="submission" date="2025-08" db="UniProtKB">
        <authorList>
            <consortium name="Ensembl"/>
        </authorList>
    </citation>
    <scope>IDENTIFICATION</scope>
</reference>
<evidence type="ECO:0000313" key="4">
    <source>
        <dbReference type="Ensembl" id="ENSFTIP00000000034.1"/>
    </source>
</evidence>
<evidence type="ECO:0000256" key="3">
    <source>
        <dbReference type="SAM" id="SignalP"/>
    </source>
</evidence>
<feature type="compositionally biased region" description="Basic and acidic residues" evidence="2">
    <location>
        <begin position="104"/>
        <end position="149"/>
    </location>
</feature>
<feature type="region of interest" description="Disordered" evidence="2">
    <location>
        <begin position="339"/>
        <end position="480"/>
    </location>
</feature>
<dbReference type="AlphaFoldDB" id="A0A8C4TLC9"/>
<dbReference type="Proteomes" id="UP000694562">
    <property type="component" value="Unplaced"/>
</dbReference>
<protein>
    <recommendedName>
        <fullName evidence="6">SH3 domain-containing protein</fullName>
    </recommendedName>
</protein>
<dbReference type="PANTHER" id="PTHR23158:SF38">
    <property type="entry name" value="MELANOMA INHIBITORY ACTIVITY PROTEIN 2"/>
    <property type="match status" value="1"/>
</dbReference>
<feature type="compositionally biased region" description="Polar residues" evidence="2">
    <location>
        <begin position="448"/>
        <end position="458"/>
    </location>
</feature>
<dbReference type="InterPro" id="IPR051500">
    <property type="entry name" value="cTAGE_MIA/OTOR"/>
</dbReference>
<dbReference type="GO" id="GO:0035459">
    <property type="term" value="P:vesicle cargo loading"/>
    <property type="evidence" value="ECO:0007669"/>
    <property type="project" value="TreeGrafter"/>
</dbReference>
<dbReference type="GO" id="GO:0070971">
    <property type="term" value="C:endoplasmic reticulum exit site"/>
    <property type="evidence" value="ECO:0007669"/>
    <property type="project" value="TreeGrafter"/>
</dbReference>
<name>A0A8C4TLC9_FALTI</name>
<dbReference type="Gene3D" id="2.30.30.40">
    <property type="entry name" value="SH3 Domains"/>
    <property type="match status" value="1"/>
</dbReference>
<feature type="compositionally biased region" description="Basic and acidic residues" evidence="2">
    <location>
        <begin position="156"/>
        <end position="179"/>
    </location>
</feature>
<dbReference type="PANTHER" id="PTHR23158">
    <property type="entry name" value="MELANOMA INHIBITORY ACTIVITY-RELATED"/>
    <property type="match status" value="1"/>
</dbReference>
<dbReference type="OMA" id="HATTDYL"/>
<dbReference type="InterPro" id="IPR036028">
    <property type="entry name" value="SH3-like_dom_sf"/>
</dbReference>
<feature type="compositionally biased region" description="Basic and acidic residues" evidence="2">
    <location>
        <begin position="460"/>
        <end position="476"/>
    </location>
</feature>
<feature type="compositionally biased region" description="Polar residues" evidence="2">
    <location>
        <begin position="394"/>
        <end position="404"/>
    </location>
</feature>
<evidence type="ECO:0000313" key="5">
    <source>
        <dbReference type="Proteomes" id="UP000694562"/>
    </source>
</evidence>
<feature type="region of interest" description="Disordered" evidence="2">
    <location>
        <begin position="282"/>
        <end position="318"/>
    </location>
</feature>
<feature type="chain" id="PRO_5034377354" description="SH3 domain-containing protein" evidence="3">
    <location>
        <begin position="23"/>
        <end position="531"/>
    </location>
</feature>
<proteinExistence type="predicted"/>
<feature type="compositionally biased region" description="Acidic residues" evidence="2">
    <location>
        <begin position="352"/>
        <end position="367"/>
    </location>
</feature>
<dbReference type="GO" id="GO:0009306">
    <property type="term" value="P:protein secretion"/>
    <property type="evidence" value="ECO:0007669"/>
    <property type="project" value="TreeGrafter"/>
</dbReference>
<evidence type="ECO:0000256" key="1">
    <source>
        <dbReference type="ARBA" id="ARBA00023054"/>
    </source>
</evidence>
<organism evidence="4 5">
    <name type="scientific">Falco tinnunculus</name>
    <name type="common">Common kestrel</name>
    <dbReference type="NCBI Taxonomy" id="100819"/>
    <lineage>
        <taxon>Eukaryota</taxon>
        <taxon>Metazoa</taxon>
        <taxon>Chordata</taxon>
        <taxon>Craniata</taxon>
        <taxon>Vertebrata</taxon>
        <taxon>Euteleostomi</taxon>
        <taxon>Archelosauria</taxon>
        <taxon>Archosauria</taxon>
        <taxon>Dinosauria</taxon>
        <taxon>Saurischia</taxon>
        <taxon>Theropoda</taxon>
        <taxon>Coelurosauria</taxon>
        <taxon>Aves</taxon>
        <taxon>Neognathae</taxon>
        <taxon>Neoaves</taxon>
        <taxon>Telluraves</taxon>
        <taxon>Australaves</taxon>
        <taxon>Falconiformes</taxon>
        <taxon>Falconidae</taxon>
        <taxon>Falco</taxon>
    </lineage>
</organism>
<keyword evidence="5" id="KW-1185">Reference proteome</keyword>
<feature type="compositionally biased region" description="Low complexity" evidence="2">
    <location>
        <begin position="299"/>
        <end position="308"/>
    </location>
</feature>
<dbReference type="SUPFAM" id="SSF50044">
    <property type="entry name" value="SH3-domain"/>
    <property type="match status" value="1"/>
</dbReference>
<feature type="compositionally biased region" description="Basic and acidic residues" evidence="2">
    <location>
        <begin position="339"/>
        <end position="351"/>
    </location>
</feature>
<keyword evidence="1" id="KW-0175">Coiled coil</keyword>
<accession>A0A8C4TLC9</accession>
<dbReference type="GO" id="GO:0006888">
    <property type="term" value="P:endoplasmic reticulum to Golgi vesicle-mediated transport"/>
    <property type="evidence" value="ECO:0007669"/>
    <property type="project" value="TreeGrafter"/>
</dbReference>